<proteinExistence type="predicted"/>
<evidence type="ECO:0000313" key="1">
    <source>
        <dbReference type="EMBL" id="KAG7047181.1"/>
    </source>
</evidence>
<accession>A0A9P7R0D1</accession>
<name>A0A9P7R0D1_9PEZI</name>
<comment type="caution">
    <text evidence="1">The sequence shown here is derived from an EMBL/GenBank/DDBJ whole genome shotgun (WGS) entry which is preliminary data.</text>
</comment>
<dbReference type="AlphaFoldDB" id="A0A9P7R0D1"/>
<organism evidence="1 2">
    <name type="scientific">Colletotrichum scovillei</name>
    <dbReference type="NCBI Taxonomy" id="1209932"/>
    <lineage>
        <taxon>Eukaryota</taxon>
        <taxon>Fungi</taxon>
        <taxon>Dikarya</taxon>
        <taxon>Ascomycota</taxon>
        <taxon>Pezizomycotina</taxon>
        <taxon>Sordariomycetes</taxon>
        <taxon>Hypocreomycetidae</taxon>
        <taxon>Glomerellales</taxon>
        <taxon>Glomerellaceae</taxon>
        <taxon>Colletotrichum</taxon>
        <taxon>Colletotrichum acutatum species complex</taxon>
    </lineage>
</organism>
<evidence type="ECO:0000313" key="2">
    <source>
        <dbReference type="Proteomes" id="UP000699042"/>
    </source>
</evidence>
<dbReference type="EMBL" id="JAESDN010000008">
    <property type="protein sequence ID" value="KAG7047181.1"/>
    <property type="molecule type" value="Genomic_DNA"/>
</dbReference>
<reference evidence="1" key="1">
    <citation type="submission" date="2021-05" db="EMBL/GenBank/DDBJ databases">
        <title>Comparative genomics of three Colletotrichum scovillei strains and genetic complementation revealed genes involved fungal growth and virulence on chili pepper.</title>
        <authorList>
            <person name="Hsieh D.-K."/>
            <person name="Chuang S.-C."/>
            <person name="Chen C.-Y."/>
            <person name="Chao Y.-T."/>
            <person name="Lu M.-Y.J."/>
            <person name="Lee M.-H."/>
            <person name="Shih M.-C."/>
        </authorList>
    </citation>
    <scope>NUCLEOTIDE SEQUENCE</scope>
    <source>
        <strain evidence="1">Coll-153</strain>
    </source>
</reference>
<keyword evidence="2" id="KW-1185">Reference proteome</keyword>
<feature type="non-terminal residue" evidence="1">
    <location>
        <position position="18"/>
    </location>
</feature>
<sequence>MFQALENSTTTICLYENT</sequence>
<gene>
    <name evidence="1" type="ORF">JMJ77_015394</name>
</gene>
<dbReference type="Proteomes" id="UP000699042">
    <property type="component" value="Unassembled WGS sequence"/>
</dbReference>
<protein>
    <submittedName>
        <fullName evidence="1">Uncharacterized protein</fullName>
    </submittedName>
</protein>